<dbReference type="GO" id="GO:0015344">
    <property type="term" value="F:siderophore uptake transmembrane transporter activity"/>
    <property type="evidence" value="ECO:0007669"/>
    <property type="project" value="TreeGrafter"/>
</dbReference>
<proteinExistence type="inferred from homology"/>
<keyword evidence="5 11" id="KW-0812">Transmembrane</keyword>
<dbReference type="InterPro" id="IPR000531">
    <property type="entry name" value="Beta-barrel_TonB"/>
</dbReference>
<dbReference type="InterPro" id="IPR036942">
    <property type="entry name" value="Beta-barrel_TonB_sf"/>
</dbReference>
<keyword evidence="7 13" id="KW-0798">TonB box</keyword>
<dbReference type="Gene3D" id="2.40.170.20">
    <property type="entry name" value="TonB-dependent receptor, beta-barrel domain"/>
    <property type="match status" value="1"/>
</dbReference>
<dbReference type="PROSITE" id="PS52016">
    <property type="entry name" value="TONB_DEPENDENT_REC_3"/>
    <property type="match status" value="1"/>
</dbReference>
<accession>A0A9X9SNW8</accession>
<evidence type="ECO:0000259" key="15">
    <source>
        <dbReference type="Pfam" id="PF00593"/>
    </source>
</evidence>
<protein>
    <submittedName>
        <fullName evidence="17">Hemoglobin and hemoglobin-haptoglobin-binding protein 2</fullName>
    </submittedName>
</protein>
<evidence type="ECO:0000256" key="5">
    <source>
        <dbReference type="ARBA" id="ARBA00022692"/>
    </source>
</evidence>
<feature type="chain" id="PRO_5040957207" evidence="14">
    <location>
        <begin position="24"/>
        <end position="822"/>
    </location>
</feature>
<evidence type="ECO:0000256" key="14">
    <source>
        <dbReference type="SAM" id="SignalP"/>
    </source>
</evidence>
<evidence type="ECO:0000256" key="3">
    <source>
        <dbReference type="ARBA" id="ARBA00022448"/>
    </source>
</evidence>
<evidence type="ECO:0000256" key="6">
    <source>
        <dbReference type="ARBA" id="ARBA00022729"/>
    </source>
</evidence>
<dbReference type="InterPro" id="IPR039426">
    <property type="entry name" value="TonB-dep_rcpt-like"/>
</dbReference>
<dbReference type="Pfam" id="PF00593">
    <property type="entry name" value="TonB_dep_Rec_b-barrel"/>
    <property type="match status" value="1"/>
</dbReference>
<comment type="similarity">
    <text evidence="2 11 13">Belongs to the TonB-dependent receptor family.</text>
</comment>
<keyword evidence="6 14" id="KW-0732">Signal</keyword>
<gene>
    <name evidence="17" type="ORF">ONOEEDHL_01452</name>
</gene>
<dbReference type="EMBL" id="CABFLZ010000051">
    <property type="protein sequence ID" value="VTY11244.1"/>
    <property type="molecule type" value="Genomic_DNA"/>
</dbReference>
<comment type="subcellular location">
    <subcellularLocation>
        <location evidence="1 11">Cell outer membrane</location>
        <topology evidence="1 11">Multi-pass membrane protein</topology>
    </subcellularLocation>
</comment>
<keyword evidence="3 11" id="KW-0813">Transport</keyword>
<dbReference type="Proteomes" id="UP000626795">
    <property type="component" value="Unassembled WGS sequence"/>
</dbReference>
<dbReference type="PROSITE" id="PS01156">
    <property type="entry name" value="TONB_DEPENDENT_REC_2"/>
    <property type="match status" value="1"/>
</dbReference>
<sequence length="822" mass="93613">MKPLHMLPIAALVGSIFGNPVLAADEAATETTPVKAEIKEVRVKGQRNAATTVERVNARTIQEQMIRDTRDLVRYSSDVGVSDDGRRMKGFAMRGVEDNRVGISIDGVALPSSEENSLYARYGNFNNSRLSIDTELVKGVDITKGADSFESGSGSLGGNVNYRTLDARDIVLPEQNFGALLRSGYASKNREWANTAGFGYAGNVFDAVVLYSHRHGHEMKSRGGDVVDFVGSGELDKQDQAERGLARIHPDPSKHNNHSYLVKLGWQPTDSHRFGFSVNGQNNSNYTYEKTYSLTSYWREADDVQKRTNINLNHEWTPDSSILSLLRTDLDYQKTRNGAINYKGDMVRGIGNWDTGFQYHNGFMADRDERNMDTKYKRLSFRLDSQPFSLWKGEHRLSFKTFASRRDFENVNDDLDFNSTGNITGREHYTIMRPMKTDQFGFSLQDKITFGDKFSVNAGVRYDHEKVKPQAFKPDTLCKKTCINDGNPAARSFNTWNGVLGLDYRLNDTWRAAYQINTGHRVPTASEMYFTYTSVYGNWIANPSLKAERSLNQTLSLHGKNDKGSLDFSLYQTRYRNFLFEEEKTYQVPNKYYDESSCSENPKYCNPTLTEIGQQMVNVDKARVRGIEFKGEINLHQVMPVPEGFKLSGALGYSKGKLSGDRGSMLSIQPLKLVLGFDYESPDERWGIFSRVSYMGRKKAKDAQITEQSTYCTRWGFDPWYGEERCKVEEYREDKIDFRWLNKAATVVDVFGYYKPVKRMTLRAGVYNLFNRKYHTWDSLRGINPRSTINSLSVSDTKSAAQGLERYYAPGRNYAVSLEWKF</sequence>
<dbReference type="Gene3D" id="2.170.130.10">
    <property type="entry name" value="TonB-dependent receptor, plug domain"/>
    <property type="match status" value="1"/>
</dbReference>
<dbReference type="Pfam" id="PF07715">
    <property type="entry name" value="Plug"/>
    <property type="match status" value="1"/>
</dbReference>
<feature type="short sequence motif" description="TonB C-terminal box" evidence="12">
    <location>
        <begin position="805"/>
        <end position="822"/>
    </location>
</feature>
<dbReference type="PANTHER" id="PTHR30069">
    <property type="entry name" value="TONB-DEPENDENT OUTER MEMBRANE RECEPTOR"/>
    <property type="match status" value="1"/>
</dbReference>
<dbReference type="AlphaFoldDB" id="A0A9X9SNW8"/>
<evidence type="ECO:0000256" key="4">
    <source>
        <dbReference type="ARBA" id="ARBA00022452"/>
    </source>
</evidence>
<dbReference type="RefSeq" id="WP_204789066.1">
    <property type="nucleotide sequence ID" value="NZ_CABFLZ010000051.1"/>
</dbReference>
<evidence type="ECO:0000256" key="7">
    <source>
        <dbReference type="ARBA" id="ARBA00023077"/>
    </source>
</evidence>
<feature type="domain" description="TonB-dependent receptor-like beta-barrel" evidence="15">
    <location>
        <begin position="269"/>
        <end position="769"/>
    </location>
</feature>
<keyword evidence="9" id="KW-0675">Receptor</keyword>
<evidence type="ECO:0000256" key="12">
    <source>
        <dbReference type="PROSITE-ProRule" id="PRU10144"/>
    </source>
</evidence>
<dbReference type="SUPFAM" id="SSF56935">
    <property type="entry name" value="Porins"/>
    <property type="match status" value="1"/>
</dbReference>
<keyword evidence="18" id="KW-1185">Reference proteome</keyword>
<dbReference type="InterPro" id="IPR012910">
    <property type="entry name" value="Plug_dom"/>
</dbReference>
<evidence type="ECO:0000256" key="13">
    <source>
        <dbReference type="RuleBase" id="RU003357"/>
    </source>
</evidence>
<evidence type="ECO:0000313" key="18">
    <source>
        <dbReference type="Proteomes" id="UP000626795"/>
    </source>
</evidence>
<evidence type="ECO:0000256" key="8">
    <source>
        <dbReference type="ARBA" id="ARBA00023136"/>
    </source>
</evidence>
<dbReference type="GO" id="GO:0044718">
    <property type="term" value="P:siderophore transmembrane transport"/>
    <property type="evidence" value="ECO:0007669"/>
    <property type="project" value="TreeGrafter"/>
</dbReference>
<dbReference type="InterPro" id="IPR010917">
    <property type="entry name" value="TonB_rcpt_CS"/>
</dbReference>
<evidence type="ECO:0000256" key="2">
    <source>
        <dbReference type="ARBA" id="ARBA00009810"/>
    </source>
</evidence>
<keyword evidence="4 11" id="KW-1134">Transmembrane beta strand</keyword>
<comment type="caution">
    <text evidence="17">The sequence shown here is derived from an EMBL/GenBank/DDBJ whole genome shotgun (WGS) entry which is preliminary data.</text>
</comment>
<dbReference type="PANTHER" id="PTHR30069:SF29">
    <property type="entry name" value="HEMOGLOBIN AND HEMOGLOBIN-HAPTOGLOBIN-BINDING PROTEIN 1-RELATED"/>
    <property type="match status" value="1"/>
</dbReference>
<keyword evidence="10 11" id="KW-0998">Cell outer membrane</keyword>
<evidence type="ECO:0000313" key="17">
    <source>
        <dbReference type="EMBL" id="VTY11244.1"/>
    </source>
</evidence>
<dbReference type="InterPro" id="IPR037066">
    <property type="entry name" value="Plug_dom_sf"/>
</dbReference>
<reference evidence="17" key="1">
    <citation type="submission" date="2019-05" db="EMBL/GenBank/DDBJ databases">
        <authorList>
            <person name="Hibberd M."/>
        </authorList>
    </citation>
    <scope>NUCLEOTIDE SEQUENCE</scope>
    <source>
        <strain evidence="17">Neisseria_subflava_BgEED23</strain>
    </source>
</reference>
<dbReference type="NCBIfam" id="TIGR01786">
    <property type="entry name" value="TonB-hemlactrns"/>
    <property type="match status" value="1"/>
</dbReference>
<dbReference type="InterPro" id="IPR010949">
    <property type="entry name" value="TonB_Hb/transfer/lactofer_rcpt"/>
</dbReference>
<feature type="domain" description="TonB-dependent receptor plug" evidence="16">
    <location>
        <begin position="47"/>
        <end position="158"/>
    </location>
</feature>
<dbReference type="CDD" id="cd01347">
    <property type="entry name" value="ligand_gated_channel"/>
    <property type="match status" value="1"/>
</dbReference>
<evidence type="ECO:0000256" key="9">
    <source>
        <dbReference type="ARBA" id="ARBA00023170"/>
    </source>
</evidence>
<dbReference type="GO" id="GO:0009279">
    <property type="term" value="C:cell outer membrane"/>
    <property type="evidence" value="ECO:0007669"/>
    <property type="project" value="UniProtKB-SubCell"/>
</dbReference>
<keyword evidence="8 11" id="KW-0472">Membrane</keyword>
<evidence type="ECO:0000256" key="11">
    <source>
        <dbReference type="PROSITE-ProRule" id="PRU01360"/>
    </source>
</evidence>
<evidence type="ECO:0000256" key="10">
    <source>
        <dbReference type="ARBA" id="ARBA00023237"/>
    </source>
</evidence>
<name>A0A9X9SNW8_NEISU</name>
<evidence type="ECO:0000259" key="16">
    <source>
        <dbReference type="Pfam" id="PF07715"/>
    </source>
</evidence>
<feature type="signal peptide" evidence="14">
    <location>
        <begin position="1"/>
        <end position="23"/>
    </location>
</feature>
<evidence type="ECO:0000256" key="1">
    <source>
        <dbReference type="ARBA" id="ARBA00004571"/>
    </source>
</evidence>
<organism evidence="17 18">
    <name type="scientific">Neisseria subflava</name>
    <dbReference type="NCBI Taxonomy" id="28449"/>
    <lineage>
        <taxon>Bacteria</taxon>
        <taxon>Pseudomonadati</taxon>
        <taxon>Pseudomonadota</taxon>
        <taxon>Betaproteobacteria</taxon>
        <taxon>Neisseriales</taxon>
        <taxon>Neisseriaceae</taxon>
        <taxon>Neisseria</taxon>
    </lineage>
</organism>